<dbReference type="PROSITE" id="PS51371">
    <property type="entry name" value="CBS"/>
    <property type="match status" value="2"/>
</dbReference>
<dbReference type="InterPro" id="IPR051257">
    <property type="entry name" value="Diverse_CBS-Domain"/>
</dbReference>
<evidence type="ECO:0000313" key="5">
    <source>
        <dbReference type="Proteomes" id="UP000189670"/>
    </source>
</evidence>
<dbReference type="Pfam" id="PF00571">
    <property type="entry name" value="CBS"/>
    <property type="match status" value="2"/>
</dbReference>
<dbReference type="EMBL" id="ATBP01000670">
    <property type="protein sequence ID" value="ETR69333.1"/>
    <property type="molecule type" value="Genomic_DNA"/>
</dbReference>
<accession>A0A1V1P3F2</accession>
<evidence type="ECO:0000313" key="4">
    <source>
        <dbReference type="EMBL" id="ETR69333.1"/>
    </source>
</evidence>
<dbReference type="Proteomes" id="UP000189670">
    <property type="component" value="Unassembled WGS sequence"/>
</dbReference>
<dbReference type="Gene3D" id="3.10.580.10">
    <property type="entry name" value="CBS-domain"/>
    <property type="match status" value="1"/>
</dbReference>
<dbReference type="AlphaFoldDB" id="A0A1V1P3F2"/>
<feature type="domain" description="CBS" evidence="3">
    <location>
        <begin position="86"/>
        <end position="138"/>
    </location>
</feature>
<keyword evidence="1 2" id="KW-0129">CBS domain</keyword>
<evidence type="ECO:0000259" key="3">
    <source>
        <dbReference type="PROSITE" id="PS51371"/>
    </source>
</evidence>
<dbReference type="PANTHER" id="PTHR43080:SF2">
    <property type="entry name" value="CBS DOMAIN-CONTAINING PROTEIN"/>
    <property type="match status" value="1"/>
</dbReference>
<evidence type="ECO:0000256" key="1">
    <source>
        <dbReference type="ARBA" id="ARBA00023122"/>
    </source>
</evidence>
<feature type="domain" description="CBS" evidence="3">
    <location>
        <begin position="19"/>
        <end position="78"/>
    </location>
</feature>
<reference evidence="5" key="1">
    <citation type="submission" date="2012-11" db="EMBL/GenBank/DDBJ databases">
        <authorList>
            <person name="Lucero-Rivera Y.E."/>
            <person name="Tovar-Ramirez D."/>
        </authorList>
    </citation>
    <scope>NUCLEOTIDE SEQUENCE [LARGE SCALE GENOMIC DNA]</scope>
    <source>
        <strain evidence="5">Araruama</strain>
    </source>
</reference>
<gene>
    <name evidence="4" type="ORF">OMM_09693</name>
</gene>
<organism evidence="4 5">
    <name type="scientific">Candidatus Magnetoglobus multicellularis str. Araruama</name>
    <dbReference type="NCBI Taxonomy" id="890399"/>
    <lineage>
        <taxon>Bacteria</taxon>
        <taxon>Pseudomonadati</taxon>
        <taxon>Thermodesulfobacteriota</taxon>
        <taxon>Desulfobacteria</taxon>
        <taxon>Desulfobacterales</taxon>
        <taxon>Desulfobacteraceae</taxon>
        <taxon>Candidatus Magnetoglobus</taxon>
    </lineage>
</organism>
<dbReference type="SMART" id="SM00116">
    <property type="entry name" value="CBS"/>
    <property type="match status" value="2"/>
</dbReference>
<protein>
    <submittedName>
        <fullName evidence="4">CBS domain-containing protein</fullName>
    </submittedName>
</protein>
<dbReference type="PANTHER" id="PTHR43080">
    <property type="entry name" value="CBS DOMAIN-CONTAINING PROTEIN CBSX3, MITOCHONDRIAL"/>
    <property type="match status" value="1"/>
</dbReference>
<dbReference type="InterPro" id="IPR000644">
    <property type="entry name" value="CBS_dom"/>
</dbReference>
<proteinExistence type="predicted"/>
<dbReference type="InterPro" id="IPR046342">
    <property type="entry name" value="CBS_dom_sf"/>
</dbReference>
<name>A0A1V1P3F2_9BACT</name>
<evidence type="ECO:0000256" key="2">
    <source>
        <dbReference type="PROSITE-ProRule" id="PRU00703"/>
    </source>
</evidence>
<sequence length="138" mass="15534">MEREGDIMSSQIILARDVMQNEILSIDGMASVKEAAAIMRSSQASELLVARRTDDDAWGIITLMDLVKGVIVPERNAENVFVYEIMTKPVITVPAQMDIRYVIRLMQRINVRRAPVEDKGDIVGMITLYNLVLNNDIL</sequence>
<comment type="caution">
    <text evidence="4">The sequence shown here is derived from an EMBL/GenBank/DDBJ whole genome shotgun (WGS) entry which is preliminary data.</text>
</comment>
<dbReference type="SUPFAM" id="SSF54631">
    <property type="entry name" value="CBS-domain pair"/>
    <property type="match status" value="1"/>
</dbReference>